<feature type="region of interest" description="Disordered" evidence="1">
    <location>
        <begin position="191"/>
        <end position="235"/>
    </location>
</feature>
<evidence type="ECO:0000256" key="1">
    <source>
        <dbReference type="SAM" id="MobiDB-lite"/>
    </source>
</evidence>
<gene>
    <name evidence="3" type="ORF">AMON00008_LOCUS19876</name>
</gene>
<dbReference type="EMBL" id="HBNR01029182">
    <property type="protein sequence ID" value="CAE4582543.1"/>
    <property type="molecule type" value="Transcribed_RNA"/>
</dbReference>
<keyword evidence="2" id="KW-0732">Signal</keyword>
<sequence length="235" mass="25513">MFAGRAVRQPLSAAPAPLHLILPFVCLHGVAGGIIAPEEERQACPTYQQMTCFLDVLEKACAGDEAPPFELIRKDSVESAWLCCCPLPYKQCEQGERDVSCDAAFSKYLEPLGESDGAVAIRNGLQRVRGALREAGGEPCKAMAPADPLTTCGSEAAPPMERSVVREDLFCEMLTWQREELGDGNYEEFKANGCPWPKRQGSGEGRKGTGMGDEMEEGYEEADPEEDGVHPGEDL</sequence>
<reference evidence="3" key="1">
    <citation type="submission" date="2021-01" db="EMBL/GenBank/DDBJ databases">
        <authorList>
            <person name="Corre E."/>
            <person name="Pelletier E."/>
            <person name="Niang G."/>
            <person name="Scheremetjew M."/>
            <person name="Finn R."/>
            <person name="Kale V."/>
            <person name="Holt S."/>
            <person name="Cochrane G."/>
            <person name="Meng A."/>
            <person name="Brown T."/>
            <person name="Cohen L."/>
        </authorList>
    </citation>
    <scope>NUCLEOTIDE SEQUENCE</scope>
    <source>
        <strain evidence="3">CCMP3105</strain>
    </source>
</reference>
<feature type="chain" id="PRO_5031024668" evidence="2">
    <location>
        <begin position="33"/>
        <end position="235"/>
    </location>
</feature>
<evidence type="ECO:0000256" key="2">
    <source>
        <dbReference type="SAM" id="SignalP"/>
    </source>
</evidence>
<feature type="signal peptide" evidence="2">
    <location>
        <begin position="1"/>
        <end position="32"/>
    </location>
</feature>
<evidence type="ECO:0000313" key="3">
    <source>
        <dbReference type="EMBL" id="CAE4582543.1"/>
    </source>
</evidence>
<name>A0A7S4V0B3_9DINO</name>
<protein>
    <submittedName>
        <fullName evidence="3">Uncharacterized protein</fullName>
    </submittedName>
</protein>
<feature type="compositionally biased region" description="Acidic residues" evidence="1">
    <location>
        <begin position="213"/>
        <end position="226"/>
    </location>
</feature>
<organism evidence="3">
    <name type="scientific">Alexandrium monilatum</name>
    <dbReference type="NCBI Taxonomy" id="311494"/>
    <lineage>
        <taxon>Eukaryota</taxon>
        <taxon>Sar</taxon>
        <taxon>Alveolata</taxon>
        <taxon>Dinophyceae</taxon>
        <taxon>Gonyaulacales</taxon>
        <taxon>Pyrocystaceae</taxon>
        <taxon>Alexandrium</taxon>
    </lineage>
</organism>
<accession>A0A7S4V0B3</accession>
<dbReference type="AlphaFoldDB" id="A0A7S4V0B3"/>
<proteinExistence type="predicted"/>